<comment type="caution">
    <text evidence="3">The sequence shown here is derived from an EMBL/GenBank/DDBJ whole genome shotgun (WGS) entry which is preliminary data.</text>
</comment>
<accession>A0ABY1JDJ4</accession>
<name>A0ABY1JDJ4_9BACT</name>
<dbReference type="InterPro" id="IPR003099">
    <property type="entry name" value="Prephen_DH"/>
</dbReference>
<dbReference type="Proteomes" id="UP000185093">
    <property type="component" value="Unassembled WGS sequence"/>
</dbReference>
<dbReference type="Gene3D" id="1.10.3660.10">
    <property type="entry name" value="6-phosphogluconate dehydrogenase C-terminal like domain"/>
    <property type="match status" value="1"/>
</dbReference>
<evidence type="ECO:0000313" key="3">
    <source>
        <dbReference type="EMBL" id="SIN69162.1"/>
    </source>
</evidence>
<evidence type="ECO:0000259" key="2">
    <source>
        <dbReference type="PROSITE" id="PS51176"/>
    </source>
</evidence>
<keyword evidence="4" id="KW-1185">Reference proteome</keyword>
<dbReference type="EMBL" id="FSQZ01000001">
    <property type="protein sequence ID" value="SIN69162.1"/>
    <property type="molecule type" value="Genomic_DNA"/>
</dbReference>
<gene>
    <name evidence="3" type="ORF">SAMN05444368_1226</name>
</gene>
<dbReference type="InterPro" id="IPR046825">
    <property type="entry name" value="PDH_C"/>
</dbReference>
<proteinExistence type="predicted"/>
<dbReference type="InterPro" id="IPR046826">
    <property type="entry name" value="PDH_N"/>
</dbReference>
<dbReference type="PROSITE" id="PS51176">
    <property type="entry name" value="PDH_ADH"/>
    <property type="match status" value="1"/>
</dbReference>
<dbReference type="InterPro" id="IPR050812">
    <property type="entry name" value="Preph/Arog_dehydrog"/>
</dbReference>
<protein>
    <submittedName>
        <fullName evidence="3">Prephenate dehydrogenase</fullName>
    </submittedName>
</protein>
<evidence type="ECO:0000313" key="4">
    <source>
        <dbReference type="Proteomes" id="UP000185093"/>
    </source>
</evidence>
<feature type="domain" description="Prephenate/arogenate dehydrogenase" evidence="2">
    <location>
        <begin position="4"/>
        <end position="289"/>
    </location>
</feature>
<dbReference type="PANTHER" id="PTHR21363">
    <property type="entry name" value="PREPHENATE DEHYDROGENASE"/>
    <property type="match status" value="1"/>
</dbReference>
<dbReference type="Pfam" id="PF02153">
    <property type="entry name" value="PDH_N"/>
    <property type="match status" value="1"/>
</dbReference>
<reference evidence="3 4" key="1">
    <citation type="submission" date="2016-11" db="EMBL/GenBank/DDBJ databases">
        <authorList>
            <person name="Varghese N."/>
            <person name="Submissions S."/>
        </authorList>
    </citation>
    <scope>NUCLEOTIDE SEQUENCE [LARGE SCALE GENOMIC DNA]</scope>
    <source>
        <strain evidence="3 4">DSM 20664</strain>
    </source>
</reference>
<dbReference type="SUPFAM" id="SSF48179">
    <property type="entry name" value="6-phosphogluconate dehydrogenase C-terminal domain-like"/>
    <property type="match status" value="1"/>
</dbReference>
<keyword evidence="1" id="KW-0560">Oxidoreductase</keyword>
<sequence length="289" mass="31087">MQCSSVGIIGLGLIGGSIGKRLHQCDWAEHVLGWDRDEHVVGRALASGAITEACRPEEMVQEVDLLILATPPSQMVNLSQRIAPCADEKLKAVTDTASTKHSLSRELSVIWKERYVGLHPMAGKEKGGIDNASADLFAGAVCALVPTASSSNKAVELAKDLICALGSHPVIVSSEEHDEIVAVTSHLPMFLATALAALAGTRASQQEELPKFVAGGFRDTTRVASCPPWLIADVWETNKGFISQAIKDFMDILSEMSKMDPKELLKFAANAKESRDALLAQRGEMNDRN</sequence>
<dbReference type="PANTHER" id="PTHR21363:SF0">
    <property type="entry name" value="PREPHENATE DEHYDROGENASE [NADP(+)]"/>
    <property type="match status" value="1"/>
</dbReference>
<dbReference type="Pfam" id="PF20463">
    <property type="entry name" value="PDH_C"/>
    <property type="match status" value="1"/>
</dbReference>
<evidence type="ECO:0000256" key="1">
    <source>
        <dbReference type="ARBA" id="ARBA00023002"/>
    </source>
</evidence>
<dbReference type="InterPro" id="IPR036291">
    <property type="entry name" value="NAD(P)-bd_dom_sf"/>
</dbReference>
<organism evidence="3 4">
    <name type="scientific">Acetomicrobium flavidum</name>
    <dbReference type="NCBI Taxonomy" id="49896"/>
    <lineage>
        <taxon>Bacteria</taxon>
        <taxon>Thermotogati</taxon>
        <taxon>Synergistota</taxon>
        <taxon>Synergistia</taxon>
        <taxon>Synergistales</taxon>
        <taxon>Acetomicrobiaceae</taxon>
        <taxon>Acetomicrobium</taxon>
    </lineage>
</organism>
<dbReference type="RefSeq" id="WP_074199608.1">
    <property type="nucleotide sequence ID" value="NZ_FSQZ01000001.1"/>
</dbReference>
<dbReference type="InterPro" id="IPR008927">
    <property type="entry name" value="6-PGluconate_DH-like_C_sf"/>
</dbReference>
<dbReference type="SUPFAM" id="SSF51735">
    <property type="entry name" value="NAD(P)-binding Rossmann-fold domains"/>
    <property type="match status" value="1"/>
</dbReference>
<dbReference type="Gene3D" id="3.40.50.720">
    <property type="entry name" value="NAD(P)-binding Rossmann-like Domain"/>
    <property type="match status" value="1"/>
</dbReference>